<sequence>MEFIKSLCLGGITTTMLLSGCTQKNITLEGKVTNTSGAPIVYNITTDGIYLPNKIDTLRLNADSTYQITLPVNGNEKLTLFLYGERNLGSIYLAPGKQTLDIDASKSNELNPVDGLTKENEILKKLADLNENVFNLRARRGDIFNVGKDTVASSVYQKLTDYATTLENEVAEVDDQLRQRAIQDIRIQALMAYMNQYFGNYRRGSETLKKEWDDAYAQMLDFANVGQAESVFSPAFADVVSNMAGIDIFMQHERRTNDDNERNQLLFDWYKTNLQGRVQEAAMGLLILEDESREYFATGIPALYEEFKTLYPKSVLMPKLETAIQRNKAFNEAELPKDIHILNTDSVRTFKEITDLYPGKVIFIDVWATWCGPCRASFAHIKPLQKYAAENDIVLLYVSIDTPQKAELWKKMTGHYNLKGEHVIINEAFKMEIYEKFGRNGMLSIPHYAIVNKEGELQFPSAASPEDMDKLTEQLKEASK</sequence>
<dbReference type="GO" id="GO:0017004">
    <property type="term" value="P:cytochrome complex assembly"/>
    <property type="evidence" value="ECO:0007669"/>
    <property type="project" value="UniProtKB-KW"/>
</dbReference>
<dbReference type="InterPro" id="IPR013766">
    <property type="entry name" value="Thioredoxin_domain"/>
</dbReference>
<feature type="region of interest" description="Disordered" evidence="5">
    <location>
        <begin position="461"/>
        <end position="480"/>
    </location>
</feature>
<evidence type="ECO:0000256" key="2">
    <source>
        <dbReference type="ARBA" id="ARBA00022748"/>
    </source>
</evidence>
<evidence type="ECO:0000313" key="8">
    <source>
        <dbReference type="Proteomes" id="UP000061809"/>
    </source>
</evidence>
<evidence type="ECO:0000259" key="6">
    <source>
        <dbReference type="PROSITE" id="PS51352"/>
    </source>
</evidence>
<name>A0A0P0GX28_9BACE</name>
<dbReference type="PANTHER" id="PTHR42852:SF6">
    <property type="entry name" value="THIOL:DISULFIDE INTERCHANGE PROTEIN DSBE"/>
    <property type="match status" value="1"/>
</dbReference>
<organism evidence="7 8">
    <name type="scientific">Bacteroides cellulosilyticus</name>
    <dbReference type="NCBI Taxonomy" id="246787"/>
    <lineage>
        <taxon>Bacteria</taxon>
        <taxon>Pseudomonadati</taxon>
        <taxon>Bacteroidota</taxon>
        <taxon>Bacteroidia</taxon>
        <taxon>Bacteroidales</taxon>
        <taxon>Bacteroidaceae</taxon>
        <taxon>Bacteroides</taxon>
    </lineage>
</organism>
<evidence type="ECO:0000313" key="7">
    <source>
        <dbReference type="EMBL" id="ALJ62049.1"/>
    </source>
</evidence>
<dbReference type="Gene3D" id="3.40.30.10">
    <property type="entry name" value="Glutaredoxin"/>
    <property type="match status" value="1"/>
</dbReference>
<comment type="subcellular location">
    <subcellularLocation>
        <location evidence="1">Cell envelope</location>
    </subcellularLocation>
</comment>
<feature type="domain" description="Thioredoxin" evidence="6">
    <location>
        <begin position="324"/>
        <end position="477"/>
    </location>
</feature>
<keyword evidence="4" id="KW-0676">Redox-active center</keyword>
<reference evidence="7 8" key="1">
    <citation type="journal article" date="2015" name="Science">
        <title>Genetic determinants of in vivo fitness and diet responsiveness in multiple human gut Bacteroides.</title>
        <authorList>
            <person name="Wu M."/>
            <person name="McNulty N.P."/>
            <person name="Rodionov D.A."/>
            <person name="Khoroshkin M.S."/>
            <person name="Griffin N.W."/>
            <person name="Cheng J."/>
            <person name="Latreille P."/>
            <person name="Kerstetter R.A."/>
            <person name="Terrapon N."/>
            <person name="Henrissat B."/>
            <person name="Osterman A.L."/>
            <person name="Gordon J.I."/>
        </authorList>
    </citation>
    <scope>NUCLEOTIDE SEQUENCE [LARGE SCALE GENOMIC DNA]</scope>
    <source>
        <strain evidence="7 8">WH2</strain>
    </source>
</reference>
<evidence type="ECO:0000256" key="1">
    <source>
        <dbReference type="ARBA" id="ARBA00004196"/>
    </source>
</evidence>
<gene>
    <name evidence="7" type="ORF">BcellWH2_04840</name>
</gene>
<dbReference type="PROSITE" id="PS51257">
    <property type="entry name" value="PROKAR_LIPOPROTEIN"/>
    <property type="match status" value="1"/>
</dbReference>
<dbReference type="GO" id="GO:0016491">
    <property type="term" value="F:oxidoreductase activity"/>
    <property type="evidence" value="ECO:0007669"/>
    <property type="project" value="InterPro"/>
</dbReference>
<dbReference type="CDD" id="cd02966">
    <property type="entry name" value="TlpA_like_family"/>
    <property type="match status" value="1"/>
</dbReference>
<dbReference type="InterPro" id="IPR013740">
    <property type="entry name" value="Redoxin"/>
</dbReference>
<dbReference type="PROSITE" id="PS51352">
    <property type="entry name" value="THIOREDOXIN_2"/>
    <property type="match status" value="1"/>
</dbReference>
<dbReference type="InterPro" id="IPR050553">
    <property type="entry name" value="Thioredoxin_ResA/DsbE_sf"/>
</dbReference>
<dbReference type="PATRIC" id="fig|246787.4.peg.4996"/>
<dbReference type="InterPro" id="IPR017937">
    <property type="entry name" value="Thioredoxin_CS"/>
</dbReference>
<accession>A0A0P0GX28</accession>
<proteinExistence type="predicted"/>
<dbReference type="Proteomes" id="UP000061809">
    <property type="component" value="Chromosome"/>
</dbReference>
<dbReference type="InterPro" id="IPR036249">
    <property type="entry name" value="Thioredoxin-like_sf"/>
</dbReference>
<dbReference type="KEGG" id="bcel:BcellWH2_04840"/>
<protein>
    <submittedName>
        <fullName evidence="7">Thiol-disulfide oxidoreductase</fullName>
    </submittedName>
</protein>
<feature type="compositionally biased region" description="Basic and acidic residues" evidence="5">
    <location>
        <begin position="467"/>
        <end position="480"/>
    </location>
</feature>
<dbReference type="PROSITE" id="PS00194">
    <property type="entry name" value="THIOREDOXIN_1"/>
    <property type="match status" value="1"/>
</dbReference>
<keyword evidence="2" id="KW-0201">Cytochrome c-type biogenesis</keyword>
<dbReference type="EMBL" id="CP012801">
    <property type="protein sequence ID" value="ALJ62049.1"/>
    <property type="molecule type" value="Genomic_DNA"/>
</dbReference>
<evidence type="ECO:0000256" key="3">
    <source>
        <dbReference type="ARBA" id="ARBA00023157"/>
    </source>
</evidence>
<dbReference type="PANTHER" id="PTHR42852">
    <property type="entry name" value="THIOL:DISULFIDE INTERCHANGE PROTEIN DSBE"/>
    <property type="match status" value="1"/>
</dbReference>
<dbReference type="Pfam" id="PF08534">
    <property type="entry name" value="Redoxin"/>
    <property type="match status" value="1"/>
</dbReference>
<dbReference type="GO" id="GO:0030313">
    <property type="term" value="C:cell envelope"/>
    <property type="evidence" value="ECO:0007669"/>
    <property type="project" value="UniProtKB-SubCell"/>
</dbReference>
<dbReference type="SUPFAM" id="SSF52833">
    <property type="entry name" value="Thioredoxin-like"/>
    <property type="match status" value="1"/>
</dbReference>
<dbReference type="AlphaFoldDB" id="A0A0P0GX28"/>
<dbReference type="RefSeq" id="WP_029427572.1">
    <property type="nucleotide sequence ID" value="NZ_CP012801.1"/>
</dbReference>
<evidence type="ECO:0000256" key="4">
    <source>
        <dbReference type="ARBA" id="ARBA00023284"/>
    </source>
</evidence>
<evidence type="ECO:0000256" key="5">
    <source>
        <dbReference type="SAM" id="MobiDB-lite"/>
    </source>
</evidence>
<keyword evidence="3" id="KW-1015">Disulfide bond</keyword>